<dbReference type="CDD" id="cd02023">
    <property type="entry name" value="UMPK"/>
    <property type="match status" value="1"/>
</dbReference>
<evidence type="ECO:0000313" key="8">
    <source>
        <dbReference type="Proteomes" id="UP000464954"/>
    </source>
</evidence>
<evidence type="ECO:0000256" key="1">
    <source>
        <dbReference type="ARBA" id="ARBA00004690"/>
    </source>
</evidence>
<sequence>MSAPKVIGIVGASGSGKTTIAGELAKLCGETCMVSQDNYYQDLPDDADAEQWNFDNPDVIDLAQLARDLKTLKNGRPAEAPRYIFSSHRRAPDRILLHPSPVILVEGLFLFVLPELRNVFDLKVFIDIPMATCLERRVRRDVCERGRIETIVRRRWQEQVEPVFKQLVEPSRKSADFVLNPEGLTPRQCAEEIFKIK</sequence>
<feature type="domain" description="Phosphoribulokinase/uridine kinase" evidence="6">
    <location>
        <begin position="6"/>
        <end position="179"/>
    </location>
</feature>
<keyword evidence="4" id="KW-0547">Nucleotide-binding</keyword>
<dbReference type="RefSeq" id="WP_160629645.1">
    <property type="nucleotide sequence ID" value="NZ_CP047593.1"/>
</dbReference>
<dbReference type="Proteomes" id="UP000464954">
    <property type="component" value="Chromosome"/>
</dbReference>
<dbReference type="AlphaFoldDB" id="A0A6P1MEK1"/>
<dbReference type="KEGG" id="taer:GT409_13810"/>
<evidence type="ECO:0000313" key="7">
    <source>
        <dbReference type="EMBL" id="QHI70468.1"/>
    </source>
</evidence>
<protein>
    <recommendedName>
        <fullName evidence="2">uridine/cytidine kinase</fullName>
        <ecNumber evidence="2">2.7.1.48</ecNumber>
    </recommendedName>
</protein>
<evidence type="ECO:0000256" key="4">
    <source>
        <dbReference type="ARBA" id="ARBA00022741"/>
    </source>
</evidence>
<keyword evidence="3" id="KW-0808">Transferase</keyword>
<keyword evidence="8" id="KW-1185">Reference proteome</keyword>
<evidence type="ECO:0000256" key="3">
    <source>
        <dbReference type="ARBA" id="ARBA00022679"/>
    </source>
</evidence>
<reference evidence="7 8" key="1">
    <citation type="submission" date="2020-01" db="EMBL/GenBank/DDBJ databases">
        <title>Ponticoccus aerotolerans gen. nov., sp. nov., an anaerobic bacterium and proposal of Ponticoccusceae fam. nov., Ponticoccusles ord. nov. and Ponticoccuse classis nov. in the phylum Kiritimatiellaeota.</title>
        <authorList>
            <person name="Zhou L.Y."/>
            <person name="Du Z.J."/>
        </authorList>
    </citation>
    <scope>NUCLEOTIDE SEQUENCE [LARGE SCALE GENOMIC DNA]</scope>
    <source>
        <strain evidence="7 8">S-5007</strain>
    </source>
</reference>
<proteinExistence type="predicted"/>
<dbReference type="Gene3D" id="3.40.50.300">
    <property type="entry name" value="P-loop containing nucleotide triphosphate hydrolases"/>
    <property type="match status" value="1"/>
</dbReference>
<evidence type="ECO:0000259" key="6">
    <source>
        <dbReference type="Pfam" id="PF00485"/>
    </source>
</evidence>
<accession>A0A6P1MEK1</accession>
<dbReference type="PANTHER" id="PTHR10285">
    <property type="entry name" value="URIDINE KINASE"/>
    <property type="match status" value="1"/>
</dbReference>
<dbReference type="GO" id="GO:0004849">
    <property type="term" value="F:uridine kinase activity"/>
    <property type="evidence" value="ECO:0007669"/>
    <property type="project" value="UniProtKB-EC"/>
</dbReference>
<evidence type="ECO:0000256" key="5">
    <source>
        <dbReference type="ARBA" id="ARBA00022777"/>
    </source>
</evidence>
<dbReference type="GO" id="GO:0005524">
    <property type="term" value="F:ATP binding"/>
    <property type="evidence" value="ECO:0007669"/>
    <property type="project" value="InterPro"/>
</dbReference>
<dbReference type="InterPro" id="IPR027417">
    <property type="entry name" value="P-loop_NTPase"/>
</dbReference>
<dbReference type="EMBL" id="CP047593">
    <property type="protein sequence ID" value="QHI70468.1"/>
    <property type="molecule type" value="Genomic_DNA"/>
</dbReference>
<dbReference type="EC" id="2.7.1.48" evidence="2"/>
<organism evidence="7 8">
    <name type="scientific">Tichowtungia aerotolerans</name>
    <dbReference type="NCBI Taxonomy" id="2697043"/>
    <lineage>
        <taxon>Bacteria</taxon>
        <taxon>Pseudomonadati</taxon>
        <taxon>Kiritimatiellota</taxon>
        <taxon>Tichowtungiia</taxon>
        <taxon>Tichowtungiales</taxon>
        <taxon>Tichowtungiaceae</taxon>
        <taxon>Tichowtungia</taxon>
    </lineage>
</organism>
<evidence type="ECO:0000256" key="2">
    <source>
        <dbReference type="ARBA" id="ARBA00012137"/>
    </source>
</evidence>
<dbReference type="SUPFAM" id="SSF52540">
    <property type="entry name" value="P-loop containing nucleoside triphosphate hydrolases"/>
    <property type="match status" value="1"/>
</dbReference>
<dbReference type="Pfam" id="PF00485">
    <property type="entry name" value="PRK"/>
    <property type="match status" value="1"/>
</dbReference>
<gene>
    <name evidence="7" type="ORF">GT409_13810</name>
</gene>
<dbReference type="InterPro" id="IPR006083">
    <property type="entry name" value="PRK/URK"/>
</dbReference>
<dbReference type="PRINTS" id="PR00988">
    <property type="entry name" value="URIDINKINASE"/>
</dbReference>
<comment type="pathway">
    <text evidence="1">Pyrimidine metabolism; UMP biosynthesis via salvage pathway; UMP from uridine: step 1/1.</text>
</comment>
<keyword evidence="5" id="KW-0418">Kinase</keyword>
<dbReference type="GO" id="GO:0044206">
    <property type="term" value="P:UMP salvage"/>
    <property type="evidence" value="ECO:0007669"/>
    <property type="project" value="UniProtKB-UniPathway"/>
</dbReference>
<name>A0A6P1MEK1_9BACT</name>
<dbReference type="InterPro" id="IPR000764">
    <property type="entry name" value="Uridine_kinase-like"/>
</dbReference>
<dbReference type="UniPathway" id="UPA00574">
    <property type="reaction ID" value="UER00637"/>
</dbReference>